<keyword evidence="2" id="KW-1185">Reference proteome</keyword>
<reference evidence="1 2" key="2">
    <citation type="journal article" date="2022" name="Mol. Ecol. Resour.">
        <title>The genomes of chicory, endive, great burdock and yacon provide insights into Asteraceae paleo-polyploidization history and plant inulin production.</title>
        <authorList>
            <person name="Fan W."/>
            <person name="Wang S."/>
            <person name="Wang H."/>
            <person name="Wang A."/>
            <person name="Jiang F."/>
            <person name="Liu H."/>
            <person name="Zhao H."/>
            <person name="Xu D."/>
            <person name="Zhang Y."/>
        </authorList>
    </citation>
    <scope>NUCLEOTIDE SEQUENCE [LARGE SCALE GENOMIC DNA]</scope>
    <source>
        <strain evidence="2">cv. Yunnan</strain>
        <tissue evidence="1">Leaves</tissue>
    </source>
</reference>
<comment type="caution">
    <text evidence="1">The sequence shown here is derived from an EMBL/GenBank/DDBJ whole genome shotgun (WGS) entry which is preliminary data.</text>
</comment>
<evidence type="ECO:0000313" key="1">
    <source>
        <dbReference type="EMBL" id="KAI3796249.1"/>
    </source>
</evidence>
<protein>
    <submittedName>
        <fullName evidence="1">Uncharacterized protein</fullName>
    </submittedName>
</protein>
<dbReference type="EMBL" id="CM042029">
    <property type="protein sequence ID" value="KAI3796249.1"/>
    <property type="molecule type" value="Genomic_DNA"/>
</dbReference>
<accession>A0ACB9HKK5</accession>
<sequence>MFGRIVSRLLLNLKGAITKFVLYIQDRCHNDVVGDIAHWILFLSRNGVKDLTIMKMHGAPLKLPTHLFSCLELKHLKLFYCCFDPPPSFHGFPNLLSLELGLVQFESSKFEEFITRCPSLEILNMRYRRFFLEIWMLHPQGSEMMNMDNFSLGKVKLIDIAKLANLKMLSLPLFHLDNMMITNSNSIFEILCFLPKLQELELDFVKCKFTEGGAKNRSLPAFHCLKVLKLTTIDLGDSITLSCAFEVIRSFPNLQTLEIKASDCDDHPTRAIYSPDVDYNTMGSLKLQSVFLTYFKASDNEVCLIKYLLACSPFLKTVFIRHGPFLLSEEKMMFARKLLMLRRASPVVEIDLY</sequence>
<organism evidence="1 2">
    <name type="scientific">Smallanthus sonchifolius</name>
    <dbReference type="NCBI Taxonomy" id="185202"/>
    <lineage>
        <taxon>Eukaryota</taxon>
        <taxon>Viridiplantae</taxon>
        <taxon>Streptophyta</taxon>
        <taxon>Embryophyta</taxon>
        <taxon>Tracheophyta</taxon>
        <taxon>Spermatophyta</taxon>
        <taxon>Magnoliopsida</taxon>
        <taxon>eudicotyledons</taxon>
        <taxon>Gunneridae</taxon>
        <taxon>Pentapetalae</taxon>
        <taxon>asterids</taxon>
        <taxon>campanulids</taxon>
        <taxon>Asterales</taxon>
        <taxon>Asteraceae</taxon>
        <taxon>Asteroideae</taxon>
        <taxon>Heliantheae alliance</taxon>
        <taxon>Millerieae</taxon>
        <taxon>Smallanthus</taxon>
    </lineage>
</organism>
<evidence type="ECO:0000313" key="2">
    <source>
        <dbReference type="Proteomes" id="UP001056120"/>
    </source>
</evidence>
<dbReference type="Proteomes" id="UP001056120">
    <property type="component" value="Linkage Group LG12"/>
</dbReference>
<reference evidence="2" key="1">
    <citation type="journal article" date="2022" name="Mol. Ecol. Resour.">
        <title>The genomes of chicory, endive, great burdock and yacon provide insights into Asteraceae palaeo-polyploidization history and plant inulin production.</title>
        <authorList>
            <person name="Fan W."/>
            <person name="Wang S."/>
            <person name="Wang H."/>
            <person name="Wang A."/>
            <person name="Jiang F."/>
            <person name="Liu H."/>
            <person name="Zhao H."/>
            <person name="Xu D."/>
            <person name="Zhang Y."/>
        </authorList>
    </citation>
    <scope>NUCLEOTIDE SEQUENCE [LARGE SCALE GENOMIC DNA]</scope>
    <source>
        <strain evidence="2">cv. Yunnan</strain>
    </source>
</reference>
<proteinExistence type="predicted"/>
<name>A0ACB9HKK5_9ASTR</name>
<gene>
    <name evidence="1" type="ORF">L1987_38916</name>
</gene>